<proteinExistence type="predicted"/>
<comment type="caution">
    <text evidence="2">The sequence shown here is derived from an EMBL/GenBank/DDBJ whole genome shotgun (WGS) entry which is preliminary data.</text>
</comment>
<evidence type="ECO:0000313" key="2">
    <source>
        <dbReference type="EMBL" id="KKS44223.1"/>
    </source>
</evidence>
<gene>
    <name evidence="2" type="ORF">UV05_C0009G0002</name>
</gene>
<dbReference type="AlphaFoldDB" id="A0A0G1C3J5"/>
<keyword evidence="1" id="KW-1133">Transmembrane helix</keyword>
<dbReference type="Proteomes" id="UP000034875">
    <property type="component" value="Unassembled WGS sequence"/>
</dbReference>
<keyword evidence="1" id="KW-0812">Transmembrane</keyword>
<dbReference type="EMBL" id="LCCZ01000009">
    <property type="protein sequence ID" value="KKS44223.1"/>
    <property type="molecule type" value="Genomic_DNA"/>
</dbReference>
<evidence type="ECO:0000313" key="3">
    <source>
        <dbReference type="Proteomes" id="UP000034875"/>
    </source>
</evidence>
<feature type="transmembrane region" description="Helical" evidence="1">
    <location>
        <begin position="54"/>
        <end position="71"/>
    </location>
</feature>
<accession>A0A0G1C3J5</accession>
<sequence>MVPPLNFLFSTAILFEMSPEEKNLLERVAVLSEENNHILRGIRRANRWGSALKIIYWVAIIAISYGAYIYVQPYVDQLVRTYAEVAGTVNKVSDQIPNVEKVLNGLPR</sequence>
<keyword evidence="1" id="KW-0472">Membrane</keyword>
<name>A0A0G1C3J5_9BACT</name>
<evidence type="ECO:0000256" key="1">
    <source>
        <dbReference type="SAM" id="Phobius"/>
    </source>
</evidence>
<organism evidence="2 3">
    <name type="scientific">candidate division CPR1 bacterium GW2011_GWA2_42_17</name>
    <dbReference type="NCBI Taxonomy" id="1618341"/>
    <lineage>
        <taxon>Bacteria</taxon>
        <taxon>candidate division CPR1</taxon>
    </lineage>
</organism>
<protein>
    <submittedName>
        <fullName evidence="2">Uncharacterized protein</fullName>
    </submittedName>
</protein>
<reference evidence="2 3" key="1">
    <citation type="journal article" date="2015" name="Nature">
        <title>rRNA introns, odd ribosomes, and small enigmatic genomes across a large radiation of phyla.</title>
        <authorList>
            <person name="Brown C.T."/>
            <person name="Hug L.A."/>
            <person name="Thomas B.C."/>
            <person name="Sharon I."/>
            <person name="Castelle C.J."/>
            <person name="Singh A."/>
            <person name="Wilkins M.J."/>
            <person name="Williams K.H."/>
            <person name="Banfield J.F."/>
        </authorList>
    </citation>
    <scope>NUCLEOTIDE SEQUENCE [LARGE SCALE GENOMIC DNA]</scope>
</reference>